<dbReference type="AlphaFoldDB" id="A0A1I3QYV7"/>
<name>A0A1I3QYV7_9ACTN</name>
<dbReference type="EMBL" id="FOQG01000028">
    <property type="protein sequence ID" value="SFJ38337.1"/>
    <property type="molecule type" value="Genomic_DNA"/>
</dbReference>
<dbReference type="OrthoDB" id="3785108at2"/>
<evidence type="ECO:0000313" key="1">
    <source>
        <dbReference type="EMBL" id="SFJ38337.1"/>
    </source>
</evidence>
<sequence length="140" mass="15525">MRFTEHEMTVAVDTVARRLHAATRPPWRRGDAVAAYDGLERMKKWRLKVTAGEVVLPVLTALPERPTVGAKPEFTEAELTAAAQTAGRDVMEHRKPGAWDAMPAKRRDRVLATAVELTRVAVDGMPVRQDPDALIVPDHL</sequence>
<organism evidence="1 2">
    <name type="scientific">Nocardioides psychrotolerans</name>
    <dbReference type="NCBI Taxonomy" id="1005945"/>
    <lineage>
        <taxon>Bacteria</taxon>
        <taxon>Bacillati</taxon>
        <taxon>Actinomycetota</taxon>
        <taxon>Actinomycetes</taxon>
        <taxon>Propionibacteriales</taxon>
        <taxon>Nocardioidaceae</taxon>
        <taxon>Nocardioides</taxon>
    </lineage>
</organism>
<dbReference type="RefSeq" id="WP_091117416.1">
    <property type="nucleotide sequence ID" value="NZ_BKAF01000040.1"/>
</dbReference>
<evidence type="ECO:0000313" key="2">
    <source>
        <dbReference type="Proteomes" id="UP000198649"/>
    </source>
</evidence>
<accession>A0A1I3QYV7</accession>
<keyword evidence="2" id="KW-1185">Reference proteome</keyword>
<dbReference type="Proteomes" id="UP000198649">
    <property type="component" value="Unassembled WGS sequence"/>
</dbReference>
<gene>
    <name evidence="1" type="ORF">SAMN05216561_12819</name>
</gene>
<reference evidence="1 2" key="1">
    <citation type="submission" date="2016-10" db="EMBL/GenBank/DDBJ databases">
        <authorList>
            <person name="de Groot N.N."/>
        </authorList>
    </citation>
    <scope>NUCLEOTIDE SEQUENCE [LARGE SCALE GENOMIC DNA]</scope>
    <source>
        <strain evidence="1 2">CGMCC 1.11156</strain>
    </source>
</reference>
<proteinExistence type="predicted"/>
<protein>
    <submittedName>
        <fullName evidence="1">Uncharacterized protein</fullName>
    </submittedName>
</protein>